<name>A0ABD1UCV1_9LAMI</name>
<dbReference type="Proteomes" id="UP001604277">
    <property type="component" value="Unassembled WGS sequence"/>
</dbReference>
<gene>
    <name evidence="1" type="ORF">Fot_26789</name>
</gene>
<sequence>MSAFVLGQTHHQQMDPASSEARSRWALSISNELLFNRAIKFHCERIPLSFFEDRVNSEENNGFKNNGHGFLEDSEAIKAAFMEEYGCSTIPRSPNLNETFLNRRHLVWPKVISRLTIGA</sequence>
<proteinExistence type="predicted"/>
<dbReference type="AlphaFoldDB" id="A0ABD1UCV1"/>
<evidence type="ECO:0000313" key="2">
    <source>
        <dbReference type="Proteomes" id="UP001604277"/>
    </source>
</evidence>
<accession>A0ABD1UCV1</accession>
<protein>
    <submittedName>
        <fullName evidence="1">Monogalactosyldiacylglycerol synthase</fullName>
    </submittedName>
</protein>
<comment type="caution">
    <text evidence="1">The sequence shown here is derived from an EMBL/GenBank/DDBJ whole genome shotgun (WGS) entry which is preliminary data.</text>
</comment>
<keyword evidence="2" id="KW-1185">Reference proteome</keyword>
<evidence type="ECO:0000313" key="1">
    <source>
        <dbReference type="EMBL" id="KAL2522866.1"/>
    </source>
</evidence>
<organism evidence="1 2">
    <name type="scientific">Forsythia ovata</name>
    <dbReference type="NCBI Taxonomy" id="205694"/>
    <lineage>
        <taxon>Eukaryota</taxon>
        <taxon>Viridiplantae</taxon>
        <taxon>Streptophyta</taxon>
        <taxon>Embryophyta</taxon>
        <taxon>Tracheophyta</taxon>
        <taxon>Spermatophyta</taxon>
        <taxon>Magnoliopsida</taxon>
        <taxon>eudicotyledons</taxon>
        <taxon>Gunneridae</taxon>
        <taxon>Pentapetalae</taxon>
        <taxon>asterids</taxon>
        <taxon>lamiids</taxon>
        <taxon>Lamiales</taxon>
        <taxon>Oleaceae</taxon>
        <taxon>Forsythieae</taxon>
        <taxon>Forsythia</taxon>
    </lineage>
</organism>
<reference evidence="2" key="1">
    <citation type="submission" date="2024-07" db="EMBL/GenBank/DDBJ databases">
        <title>Two chromosome-level genome assemblies of Korean endemic species Abeliophyllum distichum and Forsythia ovata (Oleaceae).</title>
        <authorList>
            <person name="Jang H."/>
        </authorList>
    </citation>
    <scope>NUCLEOTIDE SEQUENCE [LARGE SCALE GENOMIC DNA]</scope>
</reference>
<dbReference type="EMBL" id="JBFOLJ010000007">
    <property type="protein sequence ID" value="KAL2522866.1"/>
    <property type="molecule type" value="Genomic_DNA"/>
</dbReference>